<name>A0A9X2HIR7_9MICC</name>
<feature type="transmembrane region" description="Helical" evidence="1">
    <location>
        <begin position="171"/>
        <end position="196"/>
    </location>
</feature>
<dbReference type="EMBL" id="JANAFB010000026">
    <property type="protein sequence ID" value="MCP3426451.1"/>
    <property type="molecule type" value="Genomic_DNA"/>
</dbReference>
<feature type="transmembrane region" description="Helical" evidence="1">
    <location>
        <begin position="410"/>
        <end position="432"/>
    </location>
</feature>
<feature type="transmembrane region" description="Helical" evidence="1">
    <location>
        <begin position="110"/>
        <end position="134"/>
    </location>
</feature>
<feature type="transmembrane region" description="Helical" evidence="1">
    <location>
        <begin position="317"/>
        <end position="335"/>
    </location>
</feature>
<dbReference type="RefSeq" id="WP_254167151.1">
    <property type="nucleotide sequence ID" value="NZ_JANAFB010000026.1"/>
</dbReference>
<comment type="caution">
    <text evidence="2">The sequence shown here is derived from an EMBL/GenBank/DDBJ whole genome shotgun (WGS) entry which is preliminary data.</text>
</comment>
<accession>A0A9X2HIR7</accession>
<sequence>MTGTGSEEPVLAGEAELPPERRGITRRESLGILISSVVAAASALGATVLIAKALTNEEATQFLSVFWAALFGIYGIVAGIQQETTRAVGAAALAPAGTIAAGGRPVGARVAGVAAIFGLVAAVLVALTSLLWAPQLLPTGTSWAVTVLCIGVGLYAMHSAMSGAAAGLSRWYLFAGLGGGEAAWRIVAMAAVAISAASLGSFEAAAVSPVIVWILFAIFSRRGREAFDARADVGGGRLARNYLFAMGSSTGSAVLMTGFPLVMAATHGLNDEILGALTLAIGVTRSPIMIPLQAFQGVAIAAFLRQRHRPLAAMSKPAAALLGVGLLGALLAWAIGPWLYDLIYRDFSGMMSGPVLGLLTFGSAVMALLVLSGTATLALNAHRVYTAGWVIAALTAIGLLFLPMDLIPRALVALYVGPAVGFAVHLAGMVAVMRHRA</sequence>
<evidence type="ECO:0000313" key="2">
    <source>
        <dbReference type="EMBL" id="MCP3426451.1"/>
    </source>
</evidence>
<proteinExistence type="predicted"/>
<feature type="transmembrane region" description="Helical" evidence="1">
    <location>
        <begin position="202"/>
        <end position="220"/>
    </location>
</feature>
<evidence type="ECO:0000256" key="1">
    <source>
        <dbReference type="SAM" id="Phobius"/>
    </source>
</evidence>
<feature type="transmembrane region" description="Helical" evidence="1">
    <location>
        <begin position="384"/>
        <end position="404"/>
    </location>
</feature>
<keyword evidence="1" id="KW-0812">Transmembrane</keyword>
<gene>
    <name evidence="2" type="ORF">NBM05_10665</name>
</gene>
<feature type="transmembrane region" description="Helical" evidence="1">
    <location>
        <begin position="286"/>
        <end position="305"/>
    </location>
</feature>
<keyword evidence="1" id="KW-1133">Transmembrane helix</keyword>
<dbReference type="Proteomes" id="UP001139502">
    <property type="component" value="Unassembled WGS sequence"/>
</dbReference>
<keyword evidence="3" id="KW-1185">Reference proteome</keyword>
<reference evidence="2" key="1">
    <citation type="submission" date="2022-06" db="EMBL/GenBank/DDBJ databases">
        <title>Rothia sp. isolated from sandalwood seedling.</title>
        <authorList>
            <person name="Tuikhar N."/>
            <person name="Kirdat K."/>
            <person name="Thorat V."/>
            <person name="Swetha P."/>
            <person name="Padma S."/>
            <person name="Sundararaj R."/>
            <person name="Yadav A."/>
        </authorList>
    </citation>
    <scope>NUCLEOTIDE SEQUENCE</scope>
    <source>
        <strain evidence="2">AR01</strain>
    </source>
</reference>
<evidence type="ECO:0000313" key="3">
    <source>
        <dbReference type="Proteomes" id="UP001139502"/>
    </source>
</evidence>
<feature type="transmembrane region" description="Helical" evidence="1">
    <location>
        <begin position="241"/>
        <end position="266"/>
    </location>
</feature>
<feature type="transmembrane region" description="Helical" evidence="1">
    <location>
        <begin position="355"/>
        <end position="377"/>
    </location>
</feature>
<organism evidence="2 3">
    <name type="scientific">Rothia santali</name>
    <dbReference type="NCBI Taxonomy" id="2949643"/>
    <lineage>
        <taxon>Bacteria</taxon>
        <taxon>Bacillati</taxon>
        <taxon>Actinomycetota</taxon>
        <taxon>Actinomycetes</taxon>
        <taxon>Micrococcales</taxon>
        <taxon>Micrococcaceae</taxon>
        <taxon>Rothia</taxon>
    </lineage>
</organism>
<protein>
    <submittedName>
        <fullName evidence="2">Uncharacterized protein</fullName>
    </submittedName>
</protein>
<feature type="transmembrane region" description="Helical" evidence="1">
    <location>
        <begin position="62"/>
        <end position="80"/>
    </location>
</feature>
<dbReference type="AlphaFoldDB" id="A0A9X2HIR7"/>
<feature type="transmembrane region" description="Helical" evidence="1">
    <location>
        <begin position="140"/>
        <end position="159"/>
    </location>
</feature>
<feature type="transmembrane region" description="Helical" evidence="1">
    <location>
        <begin position="30"/>
        <end position="50"/>
    </location>
</feature>
<keyword evidence="1" id="KW-0472">Membrane</keyword>